<name>A0A5B6UU82_9ROSI</name>
<gene>
    <name evidence="2" type="ORF">EPI10_028243</name>
</gene>
<dbReference type="InterPro" id="IPR000477">
    <property type="entry name" value="RT_dom"/>
</dbReference>
<keyword evidence="2" id="KW-0808">Transferase</keyword>
<evidence type="ECO:0000259" key="1">
    <source>
        <dbReference type="Pfam" id="PF00078"/>
    </source>
</evidence>
<dbReference type="Gene3D" id="3.30.70.270">
    <property type="match status" value="2"/>
</dbReference>
<keyword evidence="2" id="KW-0695">RNA-directed DNA polymerase</keyword>
<proteinExistence type="predicted"/>
<keyword evidence="2" id="KW-0548">Nucleotidyltransferase</keyword>
<dbReference type="PANTHER" id="PTHR33064:SF37">
    <property type="entry name" value="RIBONUCLEASE H"/>
    <property type="match status" value="1"/>
</dbReference>
<protein>
    <submittedName>
        <fullName evidence="2">RNA-directed DNA polymerase-like protein</fullName>
    </submittedName>
</protein>
<accession>A0A5B6UU82</accession>
<dbReference type="Pfam" id="PF00078">
    <property type="entry name" value="RVT_1"/>
    <property type="match status" value="1"/>
</dbReference>
<evidence type="ECO:0000313" key="2">
    <source>
        <dbReference type="EMBL" id="KAA3461691.1"/>
    </source>
</evidence>
<dbReference type="EMBL" id="SMMG02000009">
    <property type="protein sequence ID" value="KAA3461691.1"/>
    <property type="molecule type" value="Genomic_DNA"/>
</dbReference>
<reference evidence="3" key="1">
    <citation type="journal article" date="2019" name="Plant Biotechnol. J.">
        <title>Genome sequencing of the Australian wild diploid species Gossypium australe highlights disease resistance and delayed gland morphogenesis.</title>
        <authorList>
            <person name="Cai Y."/>
            <person name="Cai X."/>
            <person name="Wang Q."/>
            <person name="Wang P."/>
            <person name="Zhang Y."/>
            <person name="Cai C."/>
            <person name="Xu Y."/>
            <person name="Wang K."/>
            <person name="Zhou Z."/>
            <person name="Wang C."/>
            <person name="Geng S."/>
            <person name="Li B."/>
            <person name="Dong Q."/>
            <person name="Hou Y."/>
            <person name="Wang H."/>
            <person name="Ai P."/>
            <person name="Liu Z."/>
            <person name="Yi F."/>
            <person name="Sun M."/>
            <person name="An G."/>
            <person name="Cheng J."/>
            <person name="Zhang Y."/>
            <person name="Shi Q."/>
            <person name="Xie Y."/>
            <person name="Shi X."/>
            <person name="Chang Y."/>
            <person name="Huang F."/>
            <person name="Chen Y."/>
            <person name="Hong S."/>
            <person name="Mi L."/>
            <person name="Sun Q."/>
            <person name="Zhang L."/>
            <person name="Zhou B."/>
            <person name="Peng R."/>
            <person name="Zhang X."/>
            <person name="Liu F."/>
        </authorList>
    </citation>
    <scope>NUCLEOTIDE SEQUENCE [LARGE SCALE GENOMIC DNA]</scope>
    <source>
        <strain evidence="3">cv. PA1801</strain>
    </source>
</reference>
<dbReference type="GO" id="GO:0003964">
    <property type="term" value="F:RNA-directed DNA polymerase activity"/>
    <property type="evidence" value="ECO:0007669"/>
    <property type="project" value="UniProtKB-KW"/>
</dbReference>
<evidence type="ECO:0000313" key="3">
    <source>
        <dbReference type="Proteomes" id="UP000325315"/>
    </source>
</evidence>
<dbReference type="OrthoDB" id="415724at2759"/>
<dbReference type="AlphaFoldDB" id="A0A5B6UU82"/>
<dbReference type="InterPro" id="IPR051320">
    <property type="entry name" value="Viral_Replic_Matur_Polypro"/>
</dbReference>
<comment type="caution">
    <text evidence="2">The sequence shown here is derived from an EMBL/GenBank/DDBJ whole genome shotgun (WGS) entry which is preliminary data.</text>
</comment>
<dbReference type="PANTHER" id="PTHR33064">
    <property type="entry name" value="POL PROTEIN"/>
    <property type="match status" value="1"/>
</dbReference>
<dbReference type="SUPFAM" id="SSF56672">
    <property type="entry name" value="DNA/RNA polymerases"/>
    <property type="match status" value="1"/>
</dbReference>
<sequence length="115" mass="13594">MVVFIDDILIYFLDETKHAEHLRIVLQILRDKKLFAKFSKSKFWLREVRSLGHIVSGDGIRVDPSKISIIVDWKPPGNVFETFFKGFSMITTPMTKLLQKDVKFEWSEKCQRNFE</sequence>
<dbReference type="InterPro" id="IPR043502">
    <property type="entry name" value="DNA/RNA_pol_sf"/>
</dbReference>
<keyword evidence="3" id="KW-1185">Reference proteome</keyword>
<feature type="domain" description="Reverse transcriptase" evidence="1">
    <location>
        <begin position="1"/>
        <end position="54"/>
    </location>
</feature>
<organism evidence="2 3">
    <name type="scientific">Gossypium australe</name>
    <dbReference type="NCBI Taxonomy" id="47621"/>
    <lineage>
        <taxon>Eukaryota</taxon>
        <taxon>Viridiplantae</taxon>
        <taxon>Streptophyta</taxon>
        <taxon>Embryophyta</taxon>
        <taxon>Tracheophyta</taxon>
        <taxon>Spermatophyta</taxon>
        <taxon>Magnoliopsida</taxon>
        <taxon>eudicotyledons</taxon>
        <taxon>Gunneridae</taxon>
        <taxon>Pentapetalae</taxon>
        <taxon>rosids</taxon>
        <taxon>malvids</taxon>
        <taxon>Malvales</taxon>
        <taxon>Malvaceae</taxon>
        <taxon>Malvoideae</taxon>
        <taxon>Gossypium</taxon>
    </lineage>
</organism>
<dbReference type="InterPro" id="IPR043128">
    <property type="entry name" value="Rev_trsase/Diguanyl_cyclase"/>
</dbReference>
<dbReference type="Proteomes" id="UP000325315">
    <property type="component" value="Unassembled WGS sequence"/>
</dbReference>